<dbReference type="AlphaFoldDB" id="A0A9Q8P8N4"/>
<accession>A0A9Q8P8N4</accession>
<dbReference type="Proteomes" id="UP000756132">
    <property type="component" value="Chromosome 5"/>
</dbReference>
<protein>
    <submittedName>
        <fullName evidence="1">Uncharacterized protein</fullName>
    </submittedName>
</protein>
<dbReference type="EMBL" id="CP090167">
    <property type="protein sequence ID" value="UJO17399.1"/>
    <property type="molecule type" value="Genomic_DNA"/>
</dbReference>
<name>A0A9Q8P8N4_PASFU</name>
<sequence>MVYDSPKKWPAPDNRLISYRFFLHFADFIDYIREGVKAAYPDDTAYPWVTIRTDPWWEDTLKRLAWLFGELARACALSPKASKDLSIRWIIFKSPSLGSSLGYKALGGDGSLQVTKILDCGMVMEAFMTRTLLSKRPIAQGLIRGCVLERLRLEVAPLQEVLYRLWFVRSRPKRAMCCLDANLLEGTREQLSRENVCGNVSGIMTCTSVDGSYFGPWEELE</sequence>
<proteinExistence type="predicted"/>
<reference evidence="1" key="1">
    <citation type="submission" date="2021-12" db="EMBL/GenBank/DDBJ databases">
        <authorList>
            <person name="Zaccaron A."/>
            <person name="Stergiopoulos I."/>
        </authorList>
    </citation>
    <scope>NUCLEOTIDE SEQUENCE</scope>
    <source>
        <strain evidence="1">Race5_Kim</strain>
    </source>
</reference>
<evidence type="ECO:0000313" key="1">
    <source>
        <dbReference type="EMBL" id="UJO17399.1"/>
    </source>
</evidence>
<keyword evidence="2" id="KW-1185">Reference proteome</keyword>
<dbReference type="GeneID" id="71986116"/>
<gene>
    <name evidence="1" type="ORF">CLAFUR5_06238</name>
</gene>
<evidence type="ECO:0000313" key="2">
    <source>
        <dbReference type="Proteomes" id="UP000756132"/>
    </source>
</evidence>
<dbReference type="KEGG" id="ffu:CLAFUR5_06238"/>
<dbReference type="RefSeq" id="XP_047761765.1">
    <property type="nucleotide sequence ID" value="XM_047905386.1"/>
</dbReference>
<reference evidence="1" key="2">
    <citation type="journal article" date="2022" name="Microb. Genom.">
        <title>A chromosome-scale genome assembly of the tomato pathogen Cladosporium fulvum reveals a compartmentalized genome architecture and the presence of a dispensable chromosome.</title>
        <authorList>
            <person name="Zaccaron A.Z."/>
            <person name="Chen L.H."/>
            <person name="Samaras A."/>
            <person name="Stergiopoulos I."/>
        </authorList>
    </citation>
    <scope>NUCLEOTIDE SEQUENCE</scope>
    <source>
        <strain evidence="1">Race5_Kim</strain>
    </source>
</reference>
<dbReference type="OMA" id="WHSADFL"/>
<organism evidence="1 2">
    <name type="scientific">Passalora fulva</name>
    <name type="common">Tomato leaf mold</name>
    <name type="synonym">Cladosporium fulvum</name>
    <dbReference type="NCBI Taxonomy" id="5499"/>
    <lineage>
        <taxon>Eukaryota</taxon>
        <taxon>Fungi</taxon>
        <taxon>Dikarya</taxon>
        <taxon>Ascomycota</taxon>
        <taxon>Pezizomycotina</taxon>
        <taxon>Dothideomycetes</taxon>
        <taxon>Dothideomycetidae</taxon>
        <taxon>Mycosphaerellales</taxon>
        <taxon>Mycosphaerellaceae</taxon>
        <taxon>Fulvia</taxon>
    </lineage>
</organism>